<dbReference type="Gene3D" id="3.40.1810.10">
    <property type="entry name" value="Transcription factor, MADS-box"/>
    <property type="match status" value="1"/>
</dbReference>
<keyword evidence="5" id="KW-0539">Nucleus</keyword>
<dbReference type="GO" id="GO:0045944">
    <property type="term" value="P:positive regulation of transcription by RNA polymerase II"/>
    <property type="evidence" value="ECO:0007669"/>
    <property type="project" value="InterPro"/>
</dbReference>
<feature type="domain" description="MADS-box" evidence="6">
    <location>
        <begin position="1"/>
        <end position="47"/>
    </location>
</feature>
<evidence type="ECO:0000256" key="2">
    <source>
        <dbReference type="ARBA" id="ARBA00023015"/>
    </source>
</evidence>
<dbReference type="InterPro" id="IPR002100">
    <property type="entry name" value="TF_MADSbox"/>
</dbReference>
<proteinExistence type="predicted"/>
<evidence type="ECO:0000256" key="3">
    <source>
        <dbReference type="ARBA" id="ARBA00023125"/>
    </source>
</evidence>
<keyword evidence="2" id="KW-0805">Transcription regulation</keyword>
<dbReference type="PANTHER" id="PTHR11945">
    <property type="entry name" value="MADS BOX PROTEIN"/>
    <property type="match status" value="1"/>
</dbReference>
<dbReference type="AlphaFoldDB" id="A0A7J6F262"/>
<accession>A0A7J6F262</accession>
<reference evidence="7 8" key="1">
    <citation type="journal article" date="2020" name="bioRxiv">
        <title>Sequence and annotation of 42 cannabis genomes reveals extensive copy number variation in cannabinoid synthesis and pathogen resistance genes.</title>
        <authorList>
            <person name="Mckernan K.J."/>
            <person name="Helbert Y."/>
            <person name="Kane L.T."/>
            <person name="Ebling H."/>
            <person name="Zhang L."/>
            <person name="Liu B."/>
            <person name="Eaton Z."/>
            <person name="Mclaughlin S."/>
            <person name="Kingan S."/>
            <person name="Baybayan P."/>
            <person name="Concepcion G."/>
            <person name="Jordan M."/>
            <person name="Riva A."/>
            <person name="Barbazuk W."/>
            <person name="Harkins T."/>
        </authorList>
    </citation>
    <scope>NUCLEOTIDE SEQUENCE [LARGE SCALE GENOMIC DNA]</scope>
    <source>
        <strain evidence="8">cv. Jamaican Lion 4</strain>
        <tissue evidence="7">Leaf</tissue>
    </source>
</reference>
<protein>
    <recommendedName>
        <fullName evidence="6">MADS-box domain-containing protein</fullName>
    </recommendedName>
</protein>
<evidence type="ECO:0000313" key="8">
    <source>
        <dbReference type="Proteomes" id="UP000583929"/>
    </source>
</evidence>
<keyword evidence="3" id="KW-0238">DNA-binding</keyword>
<dbReference type="GO" id="GO:0046983">
    <property type="term" value="F:protein dimerization activity"/>
    <property type="evidence" value="ECO:0007669"/>
    <property type="project" value="InterPro"/>
</dbReference>
<dbReference type="Proteomes" id="UP000583929">
    <property type="component" value="Unassembled WGS sequence"/>
</dbReference>
<keyword evidence="8" id="KW-1185">Reference proteome</keyword>
<dbReference type="PRINTS" id="PR00404">
    <property type="entry name" value="MADSDOMAIN"/>
</dbReference>
<dbReference type="InterPro" id="IPR033897">
    <property type="entry name" value="SRF-like_MADS-box"/>
</dbReference>
<dbReference type="SMART" id="SM00432">
    <property type="entry name" value="MADS"/>
    <property type="match status" value="1"/>
</dbReference>
<dbReference type="Pfam" id="PF00319">
    <property type="entry name" value="SRF-TF"/>
    <property type="match status" value="1"/>
</dbReference>
<evidence type="ECO:0000256" key="1">
    <source>
        <dbReference type="ARBA" id="ARBA00004123"/>
    </source>
</evidence>
<keyword evidence="4" id="KW-0804">Transcription</keyword>
<dbReference type="PANTHER" id="PTHR11945:SF176">
    <property type="entry name" value="MADS-BOX TRANSCRIPTION FACTOR FAMILY PROTEIN"/>
    <property type="match status" value="1"/>
</dbReference>
<comment type="subcellular location">
    <subcellularLocation>
        <location evidence="1">Nucleus</location>
    </subcellularLocation>
</comment>
<dbReference type="GO" id="GO:0000981">
    <property type="term" value="F:DNA-binding transcription factor activity, RNA polymerase II-specific"/>
    <property type="evidence" value="ECO:0007669"/>
    <property type="project" value="InterPro"/>
</dbReference>
<evidence type="ECO:0000256" key="5">
    <source>
        <dbReference type="ARBA" id="ARBA00023242"/>
    </source>
</evidence>
<evidence type="ECO:0000256" key="4">
    <source>
        <dbReference type="ARBA" id="ARBA00023163"/>
    </source>
</evidence>
<organism evidence="7 8">
    <name type="scientific">Cannabis sativa</name>
    <name type="common">Hemp</name>
    <name type="synonym">Marijuana</name>
    <dbReference type="NCBI Taxonomy" id="3483"/>
    <lineage>
        <taxon>Eukaryota</taxon>
        <taxon>Viridiplantae</taxon>
        <taxon>Streptophyta</taxon>
        <taxon>Embryophyta</taxon>
        <taxon>Tracheophyta</taxon>
        <taxon>Spermatophyta</taxon>
        <taxon>Magnoliopsida</taxon>
        <taxon>eudicotyledons</taxon>
        <taxon>Gunneridae</taxon>
        <taxon>Pentapetalae</taxon>
        <taxon>rosids</taxon>
        <taxon>fabids</taxon>
        <taxon>Rosales</taxon>
        <taxon>Cannabaceae</taxon>
        <taxon>Cannabis</taxon>
    </lineage>
</organism>
<comment type="caution">
    <text evidence="7">The sequence shown here is derived from an EMBL/GenBank/DDBJ whole genome shotgun (WGS) entry which is preliminary data.</text>
</comment>
<evidence type="ECO:0000259" key="6">
    <source>
        <dbReference type="PROSITE" id="PS50066"/>
    </source>
</evidence>
<dbReference type="InterPro" id="IPR036879">
    <property type="entry name" value="TF_MADSbox_sf"/>
</dbReference>
<dbReference type="PROSITE" id="PS50066">
    <property type="entry name" value="MADS_BOX_2"/>
    <property type="match status" value="1"/>
</dbReference>
<dbReference type="GO" id="GO:0000978">
    <property type="term" value="F:RNA polymerase II cis-regulatory region sequence-specific DNA binding"/>
    <property type="evidence" value="ECO:0007669"/>
    <property type="project" value="TreeGrafter"/>
</dbReference>
<evidence type="ECO:0000313" key="7">
    <source>
        <dbReference type="EMBL" id="KAF4364726.1"/>
    </source>
</evidence>
<sequence length="317" mass="36784">MGRGKLPLKLIPKEKARRITFLKRRSGLIKKAYELSTLCDVKVCLIVKDLINQPSNPIVTWPENPHKVKSLINDYKNAMVKKPPSKRLHTMQDFVNERLEKVNSEIEKLSVVSQSQTSSSSKSKAIVIDNNESGNNLSMFVLDNKIEELKQRMRHLIHLYDYNHNVQYYSPNDLTHHHHYFHHNHQMPWIYGQSSSQTVSFDVHNNNYGSFTKLLNSDDYGIDDQYYNNTNLLLEDQGDQHNNNINVLESGEGVEGMHQNDQNEMMLFDNPLMPLQQQNYNVSQPLLPLMPSSAAETTHEWHNYNQSDSTMGFFPTW</sequence>
<dbReference type="GO" id="GO:0005634">
    <property type="term" value="C:nucleus"/>
    <property type="evidence" value="ECO:0007669"/>
    <property type="project" value="UniProtKB-SubCell"/>
</dbReference>
<name>A0A7J6F262_CANSA</name>
<dbReference type="EMBL" id="JAATIQ010000280">
    <property type="protein sequence ID" value="KAF4364726.1"/>
    <property type="molecule type" value="Genomic_DNA"/>
</dbReference>
<dbReference type="SUPFAM" id="SSF55455">
    <property type="entry name" value="SRF-like"/>
    <property type="match status" value="1"/>
</dbReference>
<gene>
    <name evidence="7" type="ORF">G4B88_028649</name>
</gene>
<dbReference type="CDD" id="cd00266">
    <property type="entry name" value="MADS_SRF_like"/>
    <property type="match status" value="1"/>
</dbReference>